<name>A0A5C6AL01_9BACT</name>
<gene>
    <name evidence="2" type="ORF">Pla108_16570</name>
</gene>
<dbReference type="AlphaFoldDB" id="A0A5C6AL01"/>
<organism evidence="2 3">
    <name type="scientific">Botrimarina colliarenosi</name>
    <dbReference type="NCBI Taxonomy" id="2528001"/>
    <lineage>
        <taxon>Bacteria</taxon>
        <taxon>Pseudomonadati</taxon>
        <taxon>Planctomycetota</taxon>
        <taxon>Planctomycetia</taxon>
        <taxon>Pirellulales</taxon>
        <taxon>Lacipirellulaceae</taxon>
        <taxon>Botrimarina</taxon>
    </lineage>
</organism>
<reference evidence="2 3" key="1">
    <citation type="submission" date="2019-02" db="EMBL/GenBank/DDBJ databases">
        <title>Deep-cultivation of Planctomycetes and their phenomic and genomic characterization uncovers novel biology.</title>
        <authorList>
            <person name="Wiegand S."/>
            <person name="Jogler M."/>
            <person name="Boedeker C."/>
            <person name="Pinto D."/>
            <person name="Vollmers J."/>
            <person name="Rivas-Marin E."/>
            <person name="Kohn T."/>
            <person name="Peeters S.H."/>
            <person name="Heuer A."/>
            <person name="Rast P."/>
            <person name="Oberbeckmann S."/>
            <person name="Bunk B."/>
            <person name="Jeske O."/>
            <person name="Meyerdierks A."/>
            <person name="Storesund J.E."/>
            <person name="Kallscheuer N."/>
            <person name="Luecker S."/>
            <person name="Lage O.M."/>
            <person name="Pohl T."/>
            <person name="Merkel B.J."/>
            <person name="Hornburger P."/>
            <person name="Mueller R.-W."/>
            <person name="Bruemmer F."/>
            <person name="Labrenz M."/>
            <person name="Spormann A.M."/>
            <person name="Op Den Camp H."/>
            <person name="Overmann J."/>
            <person name="Amann R."/>
            <person name="Jetten M.S.M."/>
            <person name="Mascher T."/>
            <person name="Medema M.H."/>
            <person name="Devos D.P."/>
            <person name="Kaster A.-K."/>
            <person name="Ovreas L."/>
            <person name="Rohde M."/>
            <person name="Galperin M.Y."/>
            <person name="Jogler C."/>
        </authorList>
    </citation>
    <scope>NUCLEOTIDE SEQUENCE [LARGE SCALE GENOMIC DNA]</scope>
    <source>
        <strain evidence="2 3">Pla108</strain>
    </source>
</reference>
<sequence length="120" mass="13118">MTSWTHRDGESLKDNVGAVITLGVVVPGLLALHTAYCLAVGSVLCFRGGNGFEKCNLVWADDSVRFTFWLAFQTAVAVGAFSWFFLANRLRWERYAETGVLGACVILVAGIVLSILYAVW</sequence>
<accession>A0A5C6AL01</accession>
<evidence type="ECO:0000256" key="1">
    <source>
        <dbReference type="SAM" id="Phobius"/>
    </source>
</evidence>
<comment type="caution">
    <text evidence="2">The sequence shown here is derived from an EMBL/GenBank/DDBJ whole genome shotgun (WGS) entry which is preliminary data.</text>
</comment>
<evidence type="ECO:0000313" key="3">
    <source>
        <dbReference type="Proteomes" id="UP000317421"/>
    </source>
</evidence>
<dbReference type="EMBL" id="SJPR01000001">
    <property type="protein sequence ID" value="TWU00705.1"/>
    <property type="molecule type" value="Genomic_DNA"/>
</dbReference>
<evidence type="ECO:0000313" key="2">
    <source>
        <dbReference type="EMBL" id="TWU00705.1"/>
    </source>
</evidence>
<keyword evidence="1" id="KW-0472">Membrane</keyword>
<feature type="transmembrane region" description="Helical" evidence="1">
    <location>
        <begin position="98"/>
        <end position="119"/>
    </location>
</feature>
<feature type="transmembrane region" description="Helical" evidence="1">
    <location>
        <begin position="20"/>
        <end position="46"/>
    </location>
</feature>
<dbReference type="Proteomes" id="UP000317421">
    <property type="component" value="Unassembled WGS sequence"/>
</dbReference>
<feature type="transmembrane region" description="Helical" evidence="1">
    <location>
        <begin position="66"/>
        <end position="86"/>
    </location>
</feature>
<proteinExistence type="predicted"/>
<keyword evidence="3" id="KW-1185">Reference proteome</keyword>
<keyword evidence="1" id="KW-1133">Transmembrane helix</keyword>
<keyword evidence="1" id="KW-0812">Transmembrane</keyword>
<protein>
    <submittedName>
        <fullName evidence="2">Uncharacterized protein</fullName>
    </submittedName>
</protein>